<feature type="domain" description="Methyltransferase small" evidence="3">
    <location>
        <begin position="133"/>
        <end position="247"/>
    </location>
</feature>
<evidence type="ECO:0000313" key="5">
    <source>
        <dbReference type="Proteomes" id="UP000527143"/>
    </source>
</evidence>
<proteinExistence type="predicted"/>
<protein>
    <submittedName>
        <fullName evidence="4">Methylase of polypeptide subunit release factors</fullName>
    </submittedName>
</protein>
<evidence type="ECO:0000259" key="3">
    <source>
        <dbReference type="Pfam" id="PF05175"/>
    </source>
</evidence>
<gene>
    <name evidence="4" type="ORF">FHT02_000931</name>
</gene>
<name>A0A840YCH1_9SPHN</name>
<dbReference type="GO" id="GO:0032259">
    <property type="term" value="P:methylation"/>
    <property type="evidence" value="ECO:0007669"/>
    <property type="project" value="UniProtKB-KW"/>
</dbReference>
<reference evidence="4 5" key="1">
    <citation type="submission" date="2020-08" db="EMBL/GenBank/DDBJ databases">
        <title>Genomic Encyclopedia of Type Strains, Phase IV (KMG-IV): sequencing the most valuable type-strain genomes for metagenomic binning, comparative biology and taxonomic classification.</title>
        <authorList>
            <person name="Goeker M."/>
        </authorList>
    </citation>
    <scope>NUCLEOTIDE SEQUENCE [LARGE SCALE GENOMIC DNA]</scope>
    <source>
        <strain evidence="4 5">DSM 26736</strain>
    </source>
</reference>
<keyword evidence="2" id="KW-0949">S-adenosyl-L-methionine</keyword>
<evidence type="ECO:0000256" key="2">
    <source>
        <dbReference type="ARBA" id="ARBA00022691"/>
    </source>
</evidence>
<dbReference type="CDD" id="cd02440">
    <property type="entry name" value="AdoMet_MTases"/>
    <property type="match status" value="1"/>
</dbReference>
<evidence type="ECO:0000313" key="4">
    <source>
        <dbReference type="EMBL" id="MBB5709709.1"/>
    </source>
</evidence>
<organism evidence="4 5">
    <name type="scientific">Sphingomonas xinjiangensis</name>
    <dbReference type="NCBI Taxonomy" id="643568"/>
    <lineage>
        <taxon>Bacteria</taxon>
        <taxon>Pseudomonadati</taxon>
        <taxon>Pseudomonadota</taxon>
        <taxon>Alphaproteobacteria</taxon>
        <taxon>Sphingomonadales</taxon>
        <taxon>Sphingomonadaceae</taxon>
        <taxon>Sphingomonas</taxon>
    </lineage>
</organism>
<comment type="caution">
    <text evidence="4">The sequence shown here is derived from an EMBL/GenBank/DDBJ whole genome shotgun (WGS) entry which is preliminary data.</text>
</comment>
<dbReference type="EMBL" id="JACIJF010000002">
    <property type="protein sequence ID" value="MBB5709709.1"/>
    <property type="molecule type" value="Genomic_DNA"/>
</dbReference>
<dbReference type="AlphaFoldDB" id="A0A840YCH1"/>
<keyword evidence="1 4" id="KW-0489">Methyltransferase</keyword>
<keyword evidence="1 4" id="KW-0808">Transferase</keyword>
<dbReference type="PANTHER" id="PTHR18895">
    <property type="entry name" value="HEMK METHYLTRANSFERASE"/>
    <property type="match status" value="1"/>
</dbReference>
<dbReference type="InterPro" id="IPR050320">
    <property type="entry name" value="N5-glutamine_MTase"/>
</dbReference>
<dbReference type="PANTHER" id="PTHR18895:SF74">
    <property type="entry name" value="MTRF1L RELEASE FACTOR GLUTAMINE METHYLTRANSFERASE"/>
    <property type="match status" value="1"/>
</dbReference>
<dbReference type="Proteomes" id="UP000527143">
    <property type="component" value="Unassembled WGS sequence"/>
</dbReference>
<dbReference type="Pfam" id="PF05175">
    <property type="entry name" value="MTS"/>
    <property type="match status" value="1"/>
</dbReference>
<dbReference type="GO" id="GO:0036009">
    <property type="term" value="F:protein-glutamine N-methyltransferase activity"/>
    <property type="evidence" value="ECO:0007669"/>
    <property type="project" value="TreeGrafter"/>
</dbReference>
<dbReference type="GO" id="GO:0003676">
    <property type="term" value="F:nucleic acid binding"/>
    <property type="evidence" value="ECO:0007669"/>
    <property type="project" value="InterPro"/>
</dbReference>
<dbReference type="InterPro" id="IPR007848">
    <property type="entry name" value="Small_mtfrase_dom"/>
</dbReference>
<dbReference type="InterPro" id="IPR029063">
    <property type="entry name" value="SAM-dependent_MTases_sf"/>
</dbReference>
<dbReference type="PROSITE" id="PS00092">
    <property type="entry name" value="N6_MTASE"/>
    <property type="match status" value="1"/>
</dbReference>
<dbReference type="Gene3D" id="3.40.50.150">
    <property type="entry name" value="Vaccinia Virus protein VP39"/>
    <property type="match status" value="1"/>
</dbReference>
<dbReference type="RefSeq" id="WP_246352182.1">
    <property type="nucleotide sequence ID" value="NZ_JACIJF010000002.1"/>
</dbReference>
<sequence length="310" mass="32855">MNDADAALLRLLETLRTRGYHFVTPTPATHARVVARPGRDRARDLADIFGWSLPFERGLLDGDLLALLEAAGAMEDAGQGLVRSAVRVSWLKGELFLHSAYPTEEEDAVFFGPDSYRFGDLIEAELARHCPPGARIVDIGTGSGVGGIVAARLCPGASVVLTDINPKALRLARINAAAAGVAVQCVEGDDLSGVEGSIDVALANPPYIMDAGSRAYRDGGEMRGGKVSFEMTRMAVEKLAPGGRVVLYTGSAIAAGEDVLRDALAGLAAAHGLDFSYRELDPDVFGEELDQPPYAEIERIAVVGAILTRR</sequence>
<evidence type="ECO:0000256" key="1">
    <source>
        <dbReference type="ARBA" id="ARBA00022603"/>
    </source>
</evidence>
<accession>A0A840YCH1</accession>
<dbReference type="SUPFAM" id="SSF53335">
    <property type="entry name" value="S-adenosyl-L-methionine-dependent methyltransferases"/>
    <property type="match status" value="1"/>
</dbReference>
<keyword evidence="5" id="KW-1185">Reference proteome</keyword>
<dbReference type="InterPro" id="IPR002052">
    <property type="entry name" value="DNA_methylase_N6_adenine_CS"/>
</dbReference>